<dbReference type="Pfam" id="PF13563">
    <property type="entry name" value="2_5_RNA_ligase2"/>
    <property type="match status" value="1"/>
</dbReference>
<comment type="caution">
    <text evidence="1">The sequence shown here is derived from an EMBL/GenBank/DDBJ whole genome shotgun (WGS) entry which is preliminary data.</text>
</comment>
<accession>W9G4T5</accession>
<protein>
    <recommendedName>
        <fullName evidence="3">2'-5' RNA ligase</fullName>
    </recommendedName>
</protein>
<dbReference type="eggNOG" id="COG1514">
    <property type="taxonomic scope" value="Bacteria"/>
</dbReference>
<dbReference type="STRING" id="1386089.N865_12310"/>
<gene>
    <name evidence="1" type="ORF">N865_12310</name>
</gene>
<name>W9G4T5_9MICO</name>
<organism evidence="1 2">
    <name type="scientific">Intrasporangium oryzae NRRL B-24470</name>
    <dbReference type="NCBI Taxonomy" id="1386089"/>
    <lineage>
        <taxon>Bacteria</taxon>
        <taxon>Bacillati</taxon>
        <taxon>Actinomycetota</taxon>
        <taxon>Actinomycetes</taxon>
        <taxon>Micrococcales</taxon>
        <taxon>Intrasporangiaceae</taxon>
        <taxon>Intrasporangium</taxon>
    </lineage>
</organism>
<dbReference type="AlphaFoldDB" id="W9G4T5"/>
<dbReference type="Gene3D" id="3.90.1140.10">
    <property type="entry name" value="Cyclic phosphodiesterase"/>
    <property type="match status" value="1"/>
</dbReference>
<dbReference type="EMBL" id="AWSA01000030">
    <property type="protein sequence ID" value="EWT00995.1"/>
    <property type="molecule type" value="Genomic_DNA"/>
</dbReference>
<dbReference type="RefSeq" id="WP_084328242.1">
    <property type="nucleotide sequence ID" value="NZ_AWSA01000030.1"/>
</dbReference>
<dbReference type="SUPFAM" id="SSF55144">
    <property type="entry name" value="LigT-like"/>
    <property type="match status" value="1"/>
</dbReference>
<evidence type="ECO:0000313" key="1">
    <source>
        <dbReference type="EMBL" id="EWT00995.1"/>
    </source>
</evidence>
<reference evidence="1 2" key="1">
    <citation type="submission" date="2013-08" db="EMBL/GenBank/DDBJ databases">
        <title>Intrasporangium oryzae NRRL B-24470.</title>
        <authorList>
            <person name="Liu H."/>
            <person name="Wang G."/>
        </authorList>
    </citation>
    <scope>NUCLEOTIDE SEQUENCE [LARGE SCALE GENOMIC DNA]</scope>
    <source>
        <strain evidence="1 2">NRRL B-24470</strain>
    </source>
</reference>
<evidence type="ECO:0000313" key="2">
    <source>
        <dbReference type="Proteomes" id="UP000019489"/>
    </source>
</evidence>
<dbReference type="InterPro" id="IPR009097">
    <property type="entry name" value="Cyclic_Pdiesterase"/>
</dbReference>
<keyword evidence="2" id="KW-1185">Reference proteome</keyword>
<evidence type="ECO:0008006" key="3">
    <source>
        <dbReference type="Google" id="ProtNLM"/>
    </source>
</evidence>
<dbReference type="Proteomes" id="UP000019489">
    <property type="component" value="Unassembled WGS sequence"/>
</dbReference>
<dbReference type="PATRIC" id="fig|1386089.3.peg.2794"/>
<sequence>MATHPGHTVLQVPVPQLETFVRARTAHYDADYVSADPDYVHAHVTALGPFLPPEAIGGPERDSILEILRETEPFEFVLARVATFPNGIIHLVPEPEEPFRRLTARLARAFPQCPPYAGQFPDVRPHLTLDAVSDSVSDSVSEASTRRLLGELVPARCRAERLDLAWYEQGGCRVLASWPLGPQDGMVGPSRRDVVTPAARAVSVPVSDPRT</sequence>
<dbReference type="OrthoDB" id="2082235at2"/>
<proteinExistence type="predicted"/>